<gene>
    <name evidence="4" type="primary">rihB_2</name>
    <name evidence="4" type="ORF">NCTC13093_01207</name>
</gene>
<sequence>MRKIIIDTDIGIDDAFAIYFASKLFDVIGITTVNGNVTANMATKNAKLFNAKNHLSIPVYKGAQRALAIDNTPPIFEVHGADGMGQVYDNPFDDNAPDAISFILDTVKKHKGEITLVAIGPLTNIAMALMLEPDLADYVKELVIMGGAFGTNGHTGNMSQFAEFNIYKDPHAADMVFRSNLNITVIPLDVTYEVLVNGDEIESTHNQFLIDISKFYLDFSQKEEGFYGMAIHDALTLSYLYNKDFFTIKRSPVRVATSGINFGQTMMPLSSMKVSDPNFEGLCEHNLALYVDVKAVKDHFLKTISM</sequence>
<protein>
    <submittedName>
        <fullName evidence="4">Pyrimidine-specific ribonucleoside hydrolase rihB</fullName>
        <ecNumber evidence="4">3.2.2.8</ecNumber>
    </submittedName>
</protein>
<dbReference type="EMBL" id="UAPV01000001">
    <property type="protein sequence ID" value="SPT69820.1"/>
    <property type="molecule type" value="Genomic_DNA"/>
</dbReference>
<dbReference type="Proteomes" id="UP000250086">
    <property type="component" value="Unassembled WGS sequence"/>
</dbReference>
<dbReference type="InterPro" id="IPR036452">
    <property type="entry name" value="Ribo_hydro-like"/>
</dbReference>
<name>A0A2X0WMA9_9GAMM</name>
<evidence type="ECO:0000313" key="4">
    <source>
        <dbReference type="EMBL" id="SPT69820.1"/>
    </source>
</evidence>
<evidence type="ECO:0000313" key="5">
    <source>
        <dbReference type="Proteomes" id="UP000250086"/>
    </source>
</evidence>
<dbReference type="AlphaFoldDB" id="A0A2X0WMA9"/>
<keyword evidence="1 4" id="KW-0378">Hydrolase</keyword>
<keyword evidence="2 4" id="KW-0326">Glycosidase</keyword>
<feature type="domain" description="Inosine/uridine-preferring nucleoside hydrolase" evidence="3">
    <location>
        <begin position="4"/>
        <end position="279"/>
    </location>
</feature>
<dbReference type="GO" id="GO:0006152">
    <property type="term" value="P:purine nucleoside catabolic process"/>
    <property type="evidence" value="ECO:0007669"/>
    <property type="project" value="TreeGrafter"/>
</dbReference>
<dbReference type="InterPro" id="IPR023186">
    <property type="entry name" value="IUNH"/>
</dbReference>
<reference evidence="4 5" key="1">
    <citation type="submission" date="2018-06" db="EMBL/GenBank/DDBJ databases">
        <authorList>
            <consortium name="Pathogen Informatics"/>
            <person name="Doyle S."/>
        </authorList>
    </citation>
    <scope>NUCLEOTIDE SEQUENCE [LARGE SCALE GENOMIC DNA]</scope>
    <source>
        <strain evidence="4 5">NCTC13093</strain>
    </source>
</reference>
<keyword evidence="5" id="KW-1185">Reference proteome</keyword>
<dbReference type="GO" id="GO:0008477">
    <property type="term" value="F:purine nucleosidase activity"/>
    <property type="evidence" value="ECO:0007669"/>
    <property type="project" value="TreeGrafter"/>
</dbReference>
<organism evidence="4 5">
    <name type="scientific">Anaerobiospirillum thomasii</name>
    <dbReference type="NCBI Taxonomy" id="179995"/>
    <lineage>
        <taxon>Bacteria</taxon>
        <taxon>Pseudomonadati</taxon>
        <taxon>Pseudomonadota</taxon>
        <taxon>Gammaproteobacteria</taxon>
        <taxon>Aeromonadales</taxon>
        <taxon>Succinivibrionaceae</taxon>
        <taxon>Anaerobiospirillum</taxon>
    </lineage>
</organism>
<accession>A0A2X0WMA9</accession>
<dbReference type="Gene3D" id="3.90.245.10">
    <property type="entry name" value="Ribonucleoside hydrolase-like"/>
    <property type="match status" value="1"/>
</dbReference>
<dbReference type="Pfam" id="PF01156">
    <property type="entry name" value="IU_nuc_hydro"/>
    <property type="match status" value="1"/>
</dbReference>
<evidence type="ECO:0000256" key="1">
    <source>
        <dbReference type="ARBA" id="ARBA00022801"/>
    </source>
</evidence>
<dbReference type="EC" id="3.2.2.8" evidence="4"/>
<dbReference type="GO" id="GO:0050263">
    <property type="term" value="F:ribosylpyrimidine nucleosidase activity"/>
    <property type="evidence" value="ECO:0007669"/>
    <property type="project" value="UniProtKB-EC"/>
</dbReference>
<dbReference type="PANTHER" id="PTHR12304">
    <property type="entry name" value="INOSINE-URIDINE PREFERRING NUCLEOSIDE HYDROLASE"/>
    <property type="match status" value="1"/>
</dbReference>
<dbReference type="SUPFAM" id="SSF53590">
    <property type="entry name" value="Nucleoside hydrolase"/>
    <property type="match status" value="1"/>
</dbReference>
<dbReference type="OrthoDB" id="9797882at2"/>
<evidence type="ECO:0000256" key="2">
    <source>
        <dbReference type="ARBA" id="ARBA00023295"/>
    </source>
</evidence>
<dbReference type="RefSeq" id="WP_113745076.1">
    <property type="nucleotide sequence ID" value="NZ_UAPU01000007.1"/>
</dbReference>
<dbReference type="GO" id="GO:0005829">
    <property type="term" value="C:cytosol"/>
    <property type="evidence" value="ECO:0007669"/>
    <property type="project" value="TreeGrafter"/>
</dbReference>
<evidence type="ECO:0000259" key="3">
    <source>
        <dbReference type="Pfam" id="PF01156"/>
    </source>
</evidence>
<proteinExistence type="predicted"/>
<dbReference type="PANTHER" id="PTHR12304:SF4">
    <property type="entry name" value="URIDINE NUCLEOSIDASE"/>
    <property type="match status" value="1"/>
</dbReference>
<dbReference type="InterPro" id="IPR001910">
    <property type="entry name" value="Inosine/uridine_hydrolase_dom"/>
</dbReference>